<dbReference type="PANTHER" id="PTHR37164">
    <property type="entry name" value="BACTERIOHEMERYTHRIN"/>
    <property type="match status" value="1"/>
</dbReference>
<dbReference type="GO" id="GO:0005344">
    <property type="term" value="F:oxygen carrier activity"/>
    <property type="evidence" value="ECO:0007669"/>
    <property type="project" value="UniProtKB-KW"/>
</dbReference>
<dbReference type="RefSeq" id="WP_096461629.1">
    <property type="nucleotide sequence ID" value="NZ_AP014936.1"/>
</dbReference>
<dbReference type="KEGG" id="sva:SVA_2639"/>
<feature type="domain" description="Hemerythrin-like" evidence="5">
    <location>
        <begin position="26"/>
        <end position="124"/>
    </location>
</feature>
<dbReference type="AlphaFoldDB" id="A0A1B4VER9"/>
<dbReference type="NCBIfam" id="TIGR02481">
    <property type="entry name" value="hemeryth_dom"/>
    <property type="match status" value="1"/>
</dbReference>
<dbReference type="CDD" id="cd12107">
    <property type="entry name" value="Hemerythrin"/>
    <property type="match status" value="1"/>
</dbReference>
<dbReference type="SUPFAM" id="SSF47188">
    <property type="entry name" value="Hemerythrin-like"/>
    <property type="match status" value="1"/>
</dbReference>
<organism evidence="6 7">
    <name type="scientific">Sulfurifustis variabilis</name>
    <dbReference type="NCBI Taxonomy" id="1675686"/>
    <lineage>
        <taxon>Bacteria</taxon>
        <taxon>Pseudomonadati</taxon>
        <taxon>Pseudomonadota</taxon>
        <taxon>Gammaproteobacteria</taxon>
        <taxon>Acidiferrobacterales</taxon>
        <taxon>Acidiferrobacteraceae</taxon>
        <taxon>Sulfurifustis</taxon>
    </lineage>
</organism>
<proteinExistence type="inferred from homology"/>
<reference evidence="6 7" key="1">
    <citation type="submission" date="2015-08" db="EMBL/GenBank/DDBJ databases">
        <title>Complete genome sequence of Sulfurifustis variabilis.</title>
        <authorList>
            <person name="Miura A."/>
            <person name="Kojima H."/>
            <person name="Fukui M."/>
        </authorList>
    </citation>
    <scope>NUCLEOTIDE SEQUENCE [LARGE SCALE GENOMIC DNA]</scope>
    <source>
        <strain evidence="7">skN76</strain>
    </source>
</reference>
<dbReference type="InterPro" id="IPR012827">
    <property type="entry name" value="Hemerythrin_metal-bd"/>
</dbReference>
<evidence type="ECO:0000313" key="6">
    <source>
        <dbReference type="EMBL" id="BAU49187.1"/>
    </source>
</evidence>
<evidence type="ECO:0000256" key="3">
    <source>
        <dbReference type="ARBA" id="ARBA00022723"/>
    </source>
</evidence>
<dbReference type="EMBL" id="AP014936">
    <property type="protein sequence ID" value="BAU49187.1"/>
    <property type="molecule type" value="Genomic_DNA"/>
</dbReference>
<keyword evidence="4" id="KW-0408">Iron</keyword>
<evidence type="ECO:0000256" key="2">
    <source>
        <dbReference type="ARBA" id="ARBA00022621"/>
    </source>
</evidence>
<dbReference type="InterPro" id="IPR012312">
    <property type="entry name" value="Hemerythrin-like"/>
</dbReference>
<keyword evidence="7" id="KW-1185">Reference proteome</keyword>
<dbReference type="InterPro" id="IPR050669">
    <property type="entry name" value="Hemerythrin"/>
</dbReference>
<sequence length="152" mass="17162">MLKKDQIPKVELEEMNVVHYEEVELLITLLNRLDAVADGELAPETIDTSLETLIEHMRAHFAREEQQMVGAGFPAHPAHKAEHDRVLAEARSIYDAWRSDRDERTLARYLERTLPAWMIHHITTLDADAARFLAARGPRRAGAGAATAETET</sequence>
<comment type="similarity">
    <text evidence="1">Belongs to the hemerythrin family.</text>
</comment>
<evidence type="ECO:0000256" key="4">
    <source>
        <dbReference type="ARBA" id="ARBA00023004"/>
    </source>
</evidence>
<name>A0A1B4VER9_9GAMM</name>
<dbReference type="InterPro" id="IPR016131">
    <property type="entry name" value="Haemerythrin_Fe_BS"/>
</dbReference>
<gene>
    <name evidence="6" type="ORF">SVA_2639</name>
</gene>
<dbReference type="GO" id="GO:0046872">
    <property type="term" value="F:metal ion binding"/>
    <property type="evidence" value="ECO:0007669"/>
    <property type="project" value="UniProtKB-KW"/>
</dbReference>
<dbReference type="PANTHER" id="PTHR37164:SF1">
    <property type="entry name" value="BACTERIOHEMERYTHRIN"/>
    <property type="match status" value="1"/>
</dbReference>
<dbReference type="OrthoDB" id="5296936at2"/>
<keyword evidence="2" id="KW-0561">Oxygen transport</keyword>
<dbReference type="Gene3D" id="1.20.120.50">
    <property type="entry name" value="Hemerythrin-like"/>
    <property type="match status" value="1"/>
</dbReference>
<dbReference type="Pfam" id="PF01814">
    <property type="entry name" value="Hemerythrin"/>
    <property type="match status" value="1"/>
</dbReference>
<accession>A0A1B4VER9</accession>
<evidence type="ECO:0000256" key="1">
    <source>
        <dbReference type="ARBA" id="ARBA00010587"/>
    </source>
</evidence>
<dbReference type="Proteomes" id="UP000218899">
    <property type="component" value="Chromosome"/>
</dbReference>
<dbReference type="PROSITE" id="PS00550">
    <property type="entry name" value="HEMERYTHRINS"/>
    <property type="match status" value="1"/>
</dbReference>
<evidence type="ECO:0000313" key="7">
    <source>
        <dbReference type="Proteomes" id="UP000218899"/>
    </source>
</evidence>
<keyword evidence="2" id="KW-0813">Transport</keyword>
<evidence type="ECO:0000259" key="5">
    <source>
        <dbReference type="Pfam" id="PF01814"/>
    </source>
</evidence>
<keyword evidence="3" id="KW-0479">Metal-binding</keyword>
<dbReference type="InterPro" id="IPR035938">
    <property type="entry name" value="Hemerythrin-like_sf"/>
</dbReference>
<protein>
    <submittedName>
        <fullName evidence="6">Hemerythrin</fullName>
    </submittedName>
</protein>